<protein>
    <submittedName>
        <fullName evidence="1">Uncharacterized protein</fullName>
    </submittedName>
</protein>
<name>A0ABD7QNU9_RAOOR</name>
<dbReference type="EMBL" id="SLYQ01000001">
    <property type="protein sequence ID" value="TCQ76475.1"/>
    <property type="molecule type" value="Genomic_DNA"/>
</dbReference>
<organism evidence="1 2">
    <name type="scientific">Raoultella ornithinolytica</name>
    <name type="common">Klebsiella ornithinolytica</name>
    <dbReference type="NCBI Taxonomy" id="54291"/>
    <lineage>
        <taxon>Bacteria</taxon>
        <taxon>Pseudomonadati</taxon>
        <taxon>Pseudomonadota</taxon>
        <taxon>Gammaproteobacteria</taxon>
        <taxon>Enterobacterales</taxon>
        <taxon>Enterobacteriaceae</taxon>
        <taxon>Klebsiella/Raoultella group</taxon>
        <taxon>Raoultella</taxon>
    </lineage>
</organism>
<gene>
    <name evidence="1" type="ORF">EC841_101284</name>
</gene>
<accession>A0ABD7QNU9</accession>
<dbReference type="Proteomes" id="UP000295263">
    <property type="component" value="Unassembled WGS sequence"/>
</dbReference>
<proteinExistence type="predicted"/>
<dbReference type="AlphaFoldDB" id="A0ABD7QNU9"/>
<sequence>MLVISLGYLMNQKWLNTIFFTINIAKSKKIVN</sequence>
<reference evidence="1 2" key="1">
    <citation type="submission" date="2019-03" db="EMBL/GenBank/DDBJ databases">
        <title>Genomic analyses of the natural microbiome of Caenorhabditis elegans.</title>
        <authorList>
            <person name="Samuel B."/>
        </authorList>
    </citation>
    <scope>NUCLEOTIDE SEQUENCE [LARGE SCALE GENOMIC DNA]</scope>
    <source>
        <strain evidence="1 2">JUb54</strain>
    </source>
</reference>
<comment type="caution">
    <text evidence="1">The sequence shown here is derived from an EMBL/GenBank/DDBJ whole genome shotgun (WGS) entry which is preliminary data.</text>
</comment>
<evidence type="ECO:0000313" key="2">
    <source>
        <dbReference type="Proteomes" id="UP000295263"/>
    </source>
</evidence>
<evidence type="ECO:0000313" key="1">
    <source>
        <dbReference type="EMBL" id="TCQ76475.1"/>
    </source>
</evidence>